<gene>
    <name evidence="3" type="ORF">C7402_11263</name>
</gene>
<protein>
    <submittedName>
        <fullName evidence="3">Tol biopolymer transport system component</fullName>
    </submittedName>
</protein>
<dbReference type="SUPFAM" id="SSF101898">
    <property type="entry name" value="NHL repeat"/>
    <property type="match status" value="1"/>
</dbReference>
<evidence type="ECO:0000256" key="2">
    <source>
        <dbReference type="SAM" id="SignalP"/>
    </source>
</evidence>
<feature type="chain" id="PRO_5046326361" evidence="2">
    <location>
        <begin position="25"/>
        <end position="623"/>
    </location>
</feature>
<dbReference type="SUPFAM" id="SSF69304">
    <property type="entry name" value="Tricorn protease N-terminal domain"/>
    <property type="match status" value="1"/>
</dbReference>
<comment type="caution">
    <text evidence="3">The sequence shown here is derived from an EMBL/GenBank/DDBJ whole genome shotgun (WGS) entry which is preliminary data.</text>
</comment>
<evidence type="ECO:0000313" key="3">
    <source>
        <dbReference type="EMBL" id="PVX79876.1"/>
    </source>
</evidence>
<dbReference type="PANTHER" id="PTHR36842:SF1">
    <property type="entry name" value="PROTEIN TOLB"/>
    <property type="match status" value="1"/>
</dbReference>
<dbReference type="InterPro" id="IPR011659">
    <property type="entry name" value="WD40"/>
</dbReference>
<sequence length="623" mass="69019">MRKKNLIIGLTCSIGLFASAVAQAKDVMLFNRIGPTKSVLYVANADGTGAHALPGSSGFDYNARFSDDGQWIVFTSEREGRGQSDIYRMRTDGSALERLTDDPAVDDQASMSPDNRYVAFMSDRGSHRANIWILDLATRKLTNLTGAAPIQGDPMKPDGFYRPSWSPDGQWIAFSSDRNTEWKSHDKGAAWEHLQALSVYIVHPDGTGLKRLSPEGVMTGSPRWSADGKQLIAYQGDVEVSWLSRVDQLSMKATSQIVAIDVATGQSRELTSGPGVKLNPQFLPDGRFGYSTKSAQTTGIMYSDGPKPFPPNLREPSWSKDGKQVVYERIDNLPLAQNTPLYSWNSRYEYRYTDVFPMFARDGTLALSNKDIDTSLVIMNADGTNKQLVFQSTTKCAAGKNPSGQCGDMIGVALTPSWMPDSKSLVFSFGGYWRTRDQNVANVKLINRDGTGVQDLTSPTSNTGFASVSPDGKQMVYRSWAKGDEGLRIMDLATRKVRVLTTDWDNVPGWSPADDRIVFTRKQKDGNFDIFTIKSDGTELRRLTNFPASDAHAVWSWDGKKILWNSSEYGFKDESALYDNSFQPYGQVWSMNPDGSDKEMLTDSRWEDSMPAFVPPAAHIATK</sequence>
<dbReference type="InterPro" id="IPR011042">
    <property type="entry name" value="6-blade_b-propeller_TolB-like"/>
</dbReference>
<name>A0ABX5KHF6_9BURK</name>
<organism evidence="3 4">
    <name type="scientific">Paraburkholderia unamae</name>
    <dbReference type="NCBI Taxonomy" id="219649"/>
    <lineage>
        <taxon>Bacteria</taxon>
        <taxon>Pseudomonadati</taxon>
        <taxon>Pseudomonadota</taxon>
        <taxon>Betaproteobacteria</taxon>
        <taxon>Burkholderiales</taxon>
        <taxon>Burkholderiaceae</taxon>
        <taxon>Paraburkholderia</taxon>
    </lineage>
</organism>
<dbReference type="PANTHER" id="PTHR36842">
    <property type="entry name" value="PROTEIN TOLB HOMOLOG"/>
    <property type="match status" value="1"/>
</dbReference>
<keyword evidence="2" id="KW-0732">Signal</keyword>
<dbReference type="Proteomes" id="UP000245712">
    <property type="component" value="Unassembled WGS sequence"/>
</dbReference>
<reference evidence="3 4" key="1">
    <citation type="submission" date="2018-05" db="EMBL/GenBank/DDBJ databases">
        <title>Genomic Encyclopedia of Type Strains, Phase IV (KMG-V): Genome sequencing to study the core and pangenomes of soil and plant-associated prokaryotes.</title>
        <authorList>
            <person name="Whitman W."/>
        </authorList>
    </citation>
    <scope>NUCLEOTIDE SEQUENCE [LARGE SCALE GENOMIC DNA]</scope>
    <source>
        <strain evidence="3 4">SCZa-39</strain>
    </source>
</reference>
<comment type="similarity">
    <text evidence="1">Belongs to the TolB family.</text>
</comment>
<proteinExistence type="inferred from homology"/>
<evidence type="ECO:0000256" key="1">
    <source>
        <dbReference type="ARBA" id="ARBA00009820"/>
    </source>
</evidence>
<feature type="signal peptide" evidence="2">
    <location>
        <begin position="1"/>
        <end position="24"/>
    </location>
</feature>
<dbReference type="Pfam" id="PF07676">
    <property type="entry name" value="PD40"/>
    <property type="match status" value="7"/>
</dbReference>
<dbReference type="EMBL" id="QEOB01000012">
    <property type="protein sequence ID" value="PVX79876.1"/>
    <property type="molecule type" value="Genomic_DNA"/>
</dbReference>
<dbReference type="SUPFAM" id="SSF82171">
    <property type="entry name" value="DPP6 N-terminal domain-like"/>
    <property type="match status" value="1"/>
</dbReference>
<dbReference type="Gene3D" id="2.120.10.30">
    <property type="entry name" value="TolB, C-terminal domain"/>
    <property type="match status" value="3"/>
</dbReference>
<keyword evidence="4" id="KW-1185">Reference proteome</keyword>
<accession>A0ABX5KHF6</accession>
<evidence type="ECO:0000313" key="4">
    <source>
        <dbReference type="Proteomes" id="UP000245712"/>
    </source>
</evidence>
<dbReference type="RefSeq" id="WP_116612450.1">
    <property type="nucleotide sequence ID" value="NZ_CAJZAT010000202.1"/>
</dbReference>